<comment type="caution">
    <text evidence="2">The sequence shown here is derived from an EMBL/GenBank/DDBJ whole genome shotgun (WGS) entry which is preliminary data.</text>
</comment>
<dbReference type="Pfam" id="PF19933">
    <property type="entry name" value="DUF6396"/>
    <property type="match status" value="1"/>
</dbReference>
<keyword evidence="3" id="KW-1185">Reference proteome</keyword>
<name>A0ABU8WBN1_9BURK</name>
<protein>
    <submittedName>
        <fullName evidence="2">Tetratricopeptide repeat protein</fullName>
    </submittedName>
</protein>
<organism evidence="2 3">
    <name type="scientific">Variovorax humicola</name>
    <dbReference type="NCBI Taxonomy" id="1769758"/>
    <lineage>
        <taxon>Bacteria</taxon>
        <taxon>Pseudomonadati</taxon>
        <taxon>Pseudomonadota</taxon>
        <taxon>Betaproteobacteria</taxon>
        <taxon>Burkholderiales</taxon>
        <taxon>Comamonadaceae</taxon>
        <taxon>Variovorax</taxon>
    </lineage>
</organism>
<dbReference type="Gene3D" id="1.25.40.10">
    <property type="entry name" value="Tetratricopeptide repeat domain"/>
    <property type="match status" value="1"/>
</dbReference>
<accession>A0ABU8WBN1</accession>
<gene>
    <name evidence="2" type="ORF">WKW80_36750</name>
</gene>
<dbReference type="SUPFAM" id="SSF81901">
    <property type="entry name" value="HCP-like"/>
    <property type="match status" value="1"/>
</dbReference>
<dbReference type="InterPro" id="IPR050767">
    <property type="entry name" value="Sel1_AlgK"/>
</dbReference>
<dbReference type="InterPro" id="IPR006597">
    <property type="entry name" value="Sel1-like"/>
</dbReference>
<evidence type="ECO:0000313" key="2">
    <source>
        <dbReference type="EMBL" id="MEJ8827465.1"/>
    </source>
</evidence>
<feature type="domain" description="DUF6396" evidence="1">
    <location>
        <begin position="262"/>
        <end position="309"/>
    </location>
</feature>
<dbReference type="RefSeq" id="WP_340368486.1">
    <property type="nucleotide sequence ID" value="NZ_JBBKZV010000073.1"/>
</dbReference>
<dbReference type="PANTHER" id="PTHR11102">
    <property type="entry name" value="SEL-1-LIKE PROTEIN"/>
    <property type="match status" value="1"/>
</dbReference>
<dbReference type="InterPro" id="IPR011990">
    <property type="entry name" value="TPR-like_helical_dom_sf"/>
</dbReference>
<reference evidence="2 3" key="1">
    <citation type="submission" date="2024-03" db="EMBL/GenBank/DDBJ databases">
        <title>Novel species of the genus Variovorax.</title>
        <authorList>
            <person name="Liu Q."/>
            <person name="Xin Y.-H."/>
        </authorList>
    </citation>
    <scope>NUCLEOTIDE SEQUENCE [LARGE SCALE GENOMIC DNA]</scope>
    <source>
        <strain evidence="2 3">KACC 18501</strain>
    </source>
</reference>
<evidence type="ECO:0000259" key="1">
    <source>
        <dbReference type="Pfam" id="PF19933"/>
    </source>
</evidence>
<evidence type="ECO:0000313" key="3">
    <source>
        <dbReference type="Proteomes" id="UP001363010"/>
    </source>
</evidence>
<dbReference type="PANTHER" id="PTHR11102:SF160">
    <property type="entry name" value="ERAD-ASSOCIATED E3 UBIQUITIN-PROTEIN LIGASE COMPONENT HRD3"/>
    <property type="match status" value="1"/>
</dbReference>
<proteinExistence type="predicted"/>
<dbReference type="SMART" id="SM00671">
    <property type="entry name" value="SEL1"/>
    <property type="match status" value="4"/>
</dbReference>
<dbReference type="InterPro" id="IPR045653">
    <property type="entry name" value="DUF6396"/>
</dbReference>
<dbReference type="Proteomes" id="UP001363010">
    <property type="component" value="Unassembled WGS sequence"/>
</dbReference>
<sequence>MMKHLQRILGLAFILFTTYACSMNNLPRNMSLKAFDPHRKDFVCKYEADAVPPIDAQAEAWLQEGLRVTSRDLWPKERDYAKAAQLWQQAADRKHWKAMLNLASAYAYGEGVPRDTERAVQIVEEAMKLGIPAAFDLMGTYHMEGRGVKQDASRAYAFWELAADMGSPSAMAYLGRKLRGTYDNPPSVWSNRKVAFKMLECGVAQGNGRAAFELGLVLDGADKSLGDDYARALKVLHEGVKFGSMESARHLFGAFDDGDPLVNNSKDPGRAGRYRLLTDALEHNPDLRFPNLDKILPLPPAPLPKWDGDEDTLIDAAKQVMPAPAVQPTPGSQHTGRAHIPQGYALPQTPLIPAAEWHGKFDRRQAQMTPLLNGQTALYSGYWLAQLTQSVREFQREWNSRQVPLRYAQGEAFDTPDRRSLGEYAKVLGVQWHYMGELVKLADPAPPIEVARGIARMSRIPTPLVICRGGRPCPRTGIWEPKIEGDHLLATVFHDVNRQAYVEKGQPFPDPRDAHLDIDANQVQWLWADNANQPAPVGKQITLTDLHDEQGKPLA</sequence>
<dbReference type="EMBL" id="JBBKZV010000073">
    <property type="protein sequence ID" value="MEJ8827465.1"/>
    <property type="molecule type" value="Genomic_DNA"/>
</dbReference>
<dbReference type="PROSITE" id="PS51257">
    <property type="entry name" value="PROKAR_LIPOPROTEIN"/>
    <property type="match status" value="1"/>
</dbReference>
<dbReference type="Pfam" id="PF08238">
    <property type="entry name" value="Sel1"/>
    <property type="match status" value="3"/>
</dbReference>